<feature type="domain" description="Homeobox" evidence="3">
    <location>
        <begin position="1"/>
        <end position="26"/>
    </location>
</feature>
<dbReference type="InterPro" id="IPR001356">
    <property type="entry name" value="HD"/>
</dbReference>
<evidence type="ECO:0000256" key="2">
    <source>
        <dbReference type="PROSITE-ProRule" id="PRU00108"/>
    </source>
</evidence>
<evidence type="ECO:0000256" key="1">
    <source>
        <dbReference type="ARBA" id="ARBA00004123"/>
    </source>
</evidence>
<dbReference type="PROSITE" id="PS50071">
    <property type="entry name" value="HOMEOBOX_2"/>
    <property type="match status" value="1"/>
</dbReference>
<gene>
    <name evidence="4" type="ORF">SBAD_LOCUS9579</name>
</gene>
<reference evidence="4 5" key="2">
    <citation type="submission" date="2018-11" db="EMBL/GenBank/DDBJ databases">
        <authorList>
            <consortium name="Pathogen Informatics"/>
        </authorList>
    </citation>
    <scope>NUCLEOTIDE SEQUENCE [LARGE SCALE GENOMIC DNA]</scope>
</reference>
<dbReference type="SUPFAM" id="SSF46689">
    <property type="entry name" value="Homeodomain-like"/>
    <property type="match status" value="1"/>
</dbReference>
<proteinExistence type="predicted"/>
<dbReference type="Proteomes" id="UP000270296">
    <property type="component" value="Unassembled WGS sequence"/>
</dbReference>
<keyword evidence="2" id="KW-0539">Nucleus</keyword>
<organism evidence="6">
    <name type="scientific">Soboliphyme baturini</name>
    <dbReference type="NCBI Taxonomy" id="241478"/>
    <lineage>
        <taxon>Eukaryota</taxon>
        <taxon>Metazoa</taxon>
        <taxon>Ecdysozoa</taxon>
        <taxon>Nematoda</taxon>
        <taxon>Enoplea</taxon>
        <taxon>Dorylaimia</taxon>
        <taxon>Dioctophymatida</taxon>
        <taxon>Dioctophymatoidea</taxon>
        <taxon>Soboliphymatidae</taxon>
        <taxon>Soboliphyme</taxon>
    </lineage>
</organism>
<evidence type="ECO:0000259" key="3">
    <source>
        <dbReference type="PROSITE" id="PS50071"/>
    </source>
</evidence>
<evidence type="ECO:0000313" key="5">
    <source>
        <dbReference type="Proteomes" id="UP000270296"/>
    </source>
</evidence>
<dbReference type="CDD" id="cd00086">
    <property type="entry name" value="homeodomain"/>
    <property type="match status" value="1"/>
</dbReference>
<evidence type="ECO:0000313" key="4">
    <source>
        <dbReference type="EMBL" id="VDP24059.1"/>
    </source>
</evidence>
<dbReference type="GO" id="GO:0005634">
    <property type="term" value="C:nucleus"/>
    <property type="evidence" value="ECO:0007669"/>
    <property type="project" value="UniProtKB-SubCell"/>
</dbReference>
<dbReference type="InterPro" id="IPR009057">
    <property type="entry name" value="Homeodomain-like_sf"/>
</dbReference>
<evidence type="ECO:0000313" key="6">
    <source>
        <dbReference type="WBParaSite" id="SBAD_0000992701-mRNA-1"/>
    </source>
</evidence>
<name>A0A183J131_9BILA</name>
<reference evidence="6" key="1">
    <citation type="submission" date="2016-06" db="UniProtKB">
        <authorList>
            <consortium name="WormBaseParasite"/>
        </authorList>
    </citation>
    <scope>IDENTIFICATION</scope>
</reference>
<comment type="subcellular location">
    <subcellularLocation>
        <location evidence="1 2">Nucleus</location>
    </subcellularLocation>
</comment>
<accession>A0A183J131</accession>
<feature type="DNA-binding region" description="Homeobox" evidence="2">
    <location>
        <begin position="3"/>
        <end position="27"/>
    </location>
</feature>
<keyword evidence="2" id="KW-0371">Homeobox</keyword>
<dbReference type="WBParaSite" id="SBAD_0000992701-mRNA-1">
    <property type="protein sequence ID" value="SBAD_0000992701-mRNA-1"/>
    <property type="gene ID" value="SBAD_0000992701"/>
</dbReference>
<dbReference type="OrthoDB" id="6159439at2759"/>
<dbReference type="GO" id="GO:0003677">
    <property type="term" value="F:DNA binding"/>
    <property type="evidence" value="ECO:0007669"/>
    <property type="project" value="UniProtKB-UniRule"/>
</dbReference>
<keyword evidence="5" id="KW-1185">Reference proteome</keyword>
<keyword evidence="2" id="KW-0238">DNA-binding</keyword>
<protein>
    <submittedName>
        <fullName evidence="6">Homeobox domain-containing protein</fullName>
    </submittedName>
</protein>
<dbReference type="AlphaFoldDB" id="A0A183J131"/>
<dbReference type="Gene3D" id="1.10.10.60">
    <property type="entry name" value="Homeodomain-like"/>
    <property type="match status" value="1"/>
</dbReference>
<sequence length="153" mass="17719">MDSPFFAERLHMRVWFQNRRAKWRRQERFEISPLDELPALSQNSAFSSVDSWNMFSGAPKHTEYEMASSEPVFNQSSIPLQKTPTMNPFSVMPPTNPTFENPPNFPYLCSFTEANSGAIPFGSSYQFTYQYPLLFQEGAYLRSIPPNYQNIHS</sequence>
<dbReference type="EMBL" id="UZAM01012893">
    <property type="protein sequence ID" value="VDP24059.1"/>
    <property type="molecule type" value="Genomic_DNA"/>
</dbReference>